<keyword evidence="9" id="KW-1133">Transmembrane helix</keyword>
<keyword evidence="4 9" id="KW-0479">Metal-binding</keyword>
<gene>
    <name evidence="11" type="ORF">X808_19990</name>
</gene>
<keyword evidence="7" id="KW-0574">Periplasm</keyword>
<dbReference type="EMBL" id="CP006943">
    <property type="protein sequence ID" value="AHG76517.1"/>
    <property type="molecule type" value="Genomic_DNA"/>
</dbReference>
<evidence type="ECO:0000256" key="9">
    <source>
        <dbReference type="RuleBase" id="RU364112"/>
    </source>
</evidence>
<evidence type="ECO:0000259" key="10">
    <source>
        <dbReference type="Pfam" id="PF03918"/>
    </source>
</evidence>
<dbReference type="GO" id="GO:0042597">
    <property type="term" value="C:periplasmic space"/>
    <property type="evidence" value="ECO:0007669"/>
    <property type="project" value="UniProtKB-SubCell"/>
</dbReference>
<keyword evidence="12" id="KW-1185">Reference proteome</keyword>
<dbReference type="CDD" id="cd16378">
    <property type="entry name" value="CcmH_N"/>
    <property type="match status" value="1"/>
</dbReference>
<dbReference type="GO" id="GO:0005886">
    <property type="term" value="C:plasma membrane"/>
    <property type="evidence" value="ECO:0007669"/>
    <property type="project" value="TreeGrafter"/>
</dbReference>
<dbReference type="InterPro" id="IPR038297">
    <property type="entry name" value="CcmH/CycL/NrfF/Ccl2_sf"/>
</dbReference>
<evidence type="ECO:0000256" key="5">
    <source>
        <dbReference type="ARBA" id="ARBA00022729"/>
    </source>
</evidence>
<keyword evidence="3 9" id="KW-0349">Heme</keyword>
<evidence type="ECO:0000256" key="6">
    <source>
        <dbReference type="ARBA" id="ARBA00022748"/>
    </source>
</evidence>
<feature type="signal peptide" evidence="9">
    <location>
        <begin position="1"/>
        <end position="20"/>
    </location>
</feature>
<name>W0QE00_9PAST</name>
<feature type="chain" id="PRO_5011020101" description="Cytochrome c-type biogenesis protein" evidence="9">
    <location>
        <begin position="21"/>
        <end position="163"/>
    </location>
</feature>
<proteinExistence type="inferred from homology"/>
<feature type="domain" description="CcmH/CycL/Ccl2/NrfF N-terminal" evidence="10">
    <location>
        <begin position="11"/>
        <end position="158"/>
    </location>
</feature>
<keyword evidence="8 9" id="KW-0408">Iron</keyword>
<evidence type="ECO:0000256" key="1">
    <source>
        <dbReference type="ARBA" id="ARBA00004418"/>
    </source>
</evidence>
<dbReference type="AlphaFoldDB" id="W0QE00"/>
<dbReference type="PANTHER" id="PTHR47870:SF1">
    <property type="entry name" value="CYTOCHROME C-TYPE BIOGENESIS PROTEIN CCMH"/>
    <property type="match status" value="1"/>
</dbReference>
<evidence type="ECO:0000256" key="4">
    <source>
        <dbReference type="ARBA" id="ARBA00022723"/>
    </source>
</evidence>
<dbReference type="GO" id="GO:0046872">
    <property type="term" value="F:metal ion binding"/>
    <property type="evidence" value="ECO:0007669"/>
    <property type="project" value="UniProtKB-KW"/>
</dbReference>
<keyword evidence="9" id="KW-0472">Membrane</keyword>
<evidence type="ECO:0000313" key="12">
    <source>
        <dbReference type="Proteomes" id="UP000066995"/>
    </source>
</evidence>
<evidence type="ECO:0000313" key="11">
    <source>
        <dbReference type="EMBL" id="AHG76517.1"/>
    </source>
</evidence>
<sequence>MKTMKKFSLFFIFASSVALSAPVELHKFDSPKQEADYRALIQELRCPQCQNNNIADSNATISTDMRARTLELLKEGKSKDEVVDYMIERYGNFVTYNPPMTPATIMLWVLPLILIALGLGFVLRRKKAKPQAVNSSQNFAKPVQHLNQDEQERLNQILNKDNK</sequence>
<comment type="function">
    <text evidence="9">Possible subunit of a heme lyase.</text>
</comment>
<dbReference type="Gene3D" id="1.10.8.640">
    <property type="entry name" value="Cytochrome C biogenesis protein"/>
    <property type="match status" value="1"/>
</dbReference>
<feature type="transmembrane region" description="Helical" evidence="9">
    <location>
        <begin position="105"/>
        <end position="123"/>
    </location>
</feature>
<evidence type="ECO:0000256" key="8">
    <source>
        <dbReference type="ARBA" id="ARBA00023004"/>
    </source>
</evidence>
<reference evidence="11 12" key="1">
    <citation type="submission" date="2013-12" db="EMBL/GenBank/DDBJ databases">
        <title>Annotation of the Mannheimia varigena USDA-ARS-USMARC-1296 complete genome.</title>
        <authorList>
            <person name="Harhay G.P."/>
            <person name="Clawson M.L."/>
            <person name="Murray R.W."/>
            <person name="Lubbers B.V."/>
            <person name="Heaton M.P."/>
            <person name="Chitko-Mckown C.G."/>
            <person name="Harhay D.M."/>
            <person name="Smith T.P.L."/>
        </authorList>
    </citation>
    <scope>NUCLEOTIDE SEQUENCE [LARGE SCALE GENOMIC DNA]</scope>
    <source>
        <strain evidence="11 12">USDA-ARS-USMARC-1296</strain>
    </source>
</reference>
<comment type="subcellular location">
    <subcellularLocation>
        <location evidence="1">Periplasm</location>
    </subcellularLocation>
</comment>
<protein>
    <recommendedName>
        <fullName evidence="9">Cytochrome c-type biogenesis protein</fullName>
    </recommendedName>
</protein>
<comment type="similarity">
    <text evidence="2 9">Belongs to the CcmH/CycL/Ccl2/NrfF family.</text>
</comment>
<dbReference type="InterPro" id="IPR051263">
    <property type="entry name" value="C-type_cytochrome_biogenesis"/>
</dbReference>
<keyword evidence="9" id="KW-0812">Transmembrane</keyword>
<keyword evidence="6" id="KW-0201">Cytochrome c-type biogenesis</keyword>
<keyword evidence="5 9" id="KW-0732">Signal</keyword>
<evidence type="ECO:0000256" key="7">
    <source>
        <dbReference type="ARBA" id="ARBA00022764"/>
    </source>
</evidence>
<evidence type="ECO:0000256" key="2">
    <source>
        <dbReference type="ARBA" id="ARBA00010342"/>
    </source>
</evidence>
<accession>W0QE00</accession>
<dbReference type="FunFam" id="1.10.8.640:FF:000001">
    <property type="entry name" value="Cytochrome c-type biogenesis protein"/>
    <property type="match status" value="1"/>
</dbReference>
<dbReference type="HOGENOM" id="CLU_107187_0_0_6"/>
<dbReference type="STRING" id="1433287.X808_19990"/>
<dbReference type="Proteomes" id="UP000066995">
    <property type="component" value="Chromosome"/>
</dbReference>
<dbReference type="PANTHER" id="PTHR47870">
    <property type="entry name" value="CYTOCHROME C-TYPE BIOGENESIS PROTEIN CCMH"/>
    <property type="match status" value="1"/>
</dbReference>
<dbReference type="GO" id="GO:0017004">
    <property type="term" value="P:cytochrome complex assembly"/>
    <property type="evidence" value="ECO:0007669"/>
    <property type="project" value="UniProtKB-KW"/>
</dbReference>
<dbReference type="Pfam" id="PF03918">
    <property type="entry name" value="CcmH"/>
    <property type="match status" value="1"/>
</dbReference>
<dbReference type="eggNOG" id="COG3088">
    <property type="taxonomic scope" value="Bacteria"/>
</dbReference>
<dbReference type="InterPro" id="IPR005616">
    <property type="entry name" value="CcmH/CycL/Ccl2/NrfF_N"/>
</dbReference>
<dbReference type="PATRIC" id="fig|1433287.3.peg.1994"/>
<dbReference type="KEGG" id="mvi:X808_19990"/>
<organism evidence="11 12">
    <name type="scientific">Mannheimia varigena USDA-ARS-USMARC-1296</name>
    <dbReference type="NCBI Taxonomy" id="1433287"/>
    <lineage>
        <taxon>Bacteria</taxon>
        <taxon>Pseudomonadati</taxon>
        <taxon>Pseudomonadota</taxon>
        <taxon>Gammaproteobacteria</taxon>
        <taxon>Pasteurellales</taxon>
        <taxon>Pasteurellaceae</taxon>
        <taxon>Mannheimia</taxon>
    </lineage>
</organism>
<evidence type="ECO:0000256" key="3">
    <source>
        <dbReference type="ARBA" id="ARBA00022617"/>
    </source>
</evidence>